<dbReference type="Pfam" id="PF01412">
    <property type="entry name" value="ArfGap"/>
    <property type="match status" value="1"/>
</dbReference>
<gene>
    <name evidence="5" type="ORF">H257_08736</name>
</gene>
<dbReference type="STRING" id="112090.W4GE94"/>
<dbReference type="Gene3D" id="2.60.40.150">
    <property type="entry name" value="C2 domain"/>
    <property type="match status" value="1"/>
</dbReference>
<evidence type="ECO:0000259" key="4">
    <source>
        <dbReference type="PROSITE" id="PS50115"/>
    </source>
</evidence>
<keyword evidence="1" id="KW-0479">Metal-binding</keyword>
<name>W4GE94_APHAT</name>
<dbReference type="VEuPathDB" id="FungiDB:H257_08736"/>
<keyword evidence="1" id="KW-0863">Zinc-finger</keyword>
<dbReference type="GO" id="GO:0005543">
    <property type="term" value="F:phospholipid binding"/>
    <property type="evidence" value="ECO:0007669"/>
    <property type="project" value="InterPro"/>
</dbReference>
<evidence type="ECO:0008006" key="6">
    <source>
        <dbReference type="Google" id="ProtNLM"/>
    </source>
</evidence>
<dbReference type="SUPFAM" id="SSF57863">
    <property type="entry name" value="ArfGap/RecO-like zinc finger"/>
    <property type="match status" value="1"/>
</dbReference>
<dbReference type="SMART" id="SM00105">
    <property type="entry name" value="ArfGap"/>
    <property type="match status" value="1"/>
</dbReference>
<dbReference type="PROSITE" id="PS50004">
    <property type="entry name" value="C2"/>
    <property type="match status" value="1"/>
</dbReference>
<feature type="domain" description="C2" evidence="3">
    <location>
        <begin position="203"/>
        <end position="320"/>
    </location>
</feature>
<evidence type="ECO:0000259" key="3">
    <source>
        <dbReference type="PROSITE" id="PS50004"/>
    </source>
</evidence>
<sequence length="431" mass="46435">MPIDAASAPTATTVPPSSKPRPSVENQDEVTAEELLDQELIQRAGSLTLDPVAMAAAEEHLDVEESTAALSALLALEDNEHCADCQALHPKWAIITHGGFICTQCAGVHRSLGVHISFVLSCTLDKWTPLQLAALVAGGNTKLNECLEFSVPESFRKPHADALREDRAAYIHTKYVEQAFRMGPNKRRQEAILASPSSTPTHAPRQVAVSSHGSCGMVEYVGIVTIELVEGSTLAAMDVNGSSDPYVSFRLGDQVVSSHTVKHSLNPVWKETLRLSWDGASPLVVQVYSYNKLQPDRKMGVAVVDCDRLQQLDKPLDLWILTTMPREWPQNFGDHMVAAGEGFTKGVVSGITGIVMDPIRGAKRNGWGGFAKGVGLGMAGAVVRPIQGLGAMIKQTALGVLGKKGRDRVWKRGDNEVNAGSIHVKLALQTF</sequence>
<dbReference type="InterPro" id="IPR001164">
    <property type="entry name" value="ArfGAP_dom"/>
</dbReference>
<dbReference type="PROSITE" id="PS50115">
    <property type="entry name" value="ARFGAP"/>
    <property type="match status" value="1"/>
</dbReference>
<dbReference type="InterPro" id="IPR035892">
    <property type="entry name" value="C2_domain_sf"/>
</dbReference>
<dbReference type="InterPro" id="IPR037278">
    <property type="entry name" value="ARFGAP/RecO"/>
</dbReference>
<dbReference type="Pfam" id="PF00168">
    <property type="entry name" value="C2"/>
    <property type="match status" value="1"/>
</dbReference>
<accession>W4GE94</accession>
<dbReference type="InterPro" id="IPR038508">
    <property type="entry name" value="ArfGAP_dom_sf"/>
</dbReference>
<feature type="compositionally biased region" description="Low complexity" evidence="2">
    <location>
        <begin position="1"/>
        <end position="16"/>
    </location>
</feature>
<dbReference type="InterPro" id="IPR044518">
    <property type="entry name" value="ARF_GAP_AGD11/12/13"/>
</dbReference>
<dbReference type="SMART" id="SM00239">
    <property type="entry name" value="C2"/>
    <property type="match status" value="1"/>
</dbReference>
<evidence type="ECO:0000313" key="5">
    <source>
        <dbReference type="EMBL" id="ETV77288.1"/>
    </source>
</evidence>
<dbReference type="GO" id="GO:0005096">
    <property type="term" value="F:GTPase activator activity"/>
    <property type="evidence" value="ECO:0007669"/>
    <property type="project" value="InterPro"/>
</dbReference>
<dbReference type="GO" id="GO:0008270">
    <property type="term" value="F:zinc ion binding"/>
    <property type="evidence" value="ECO:0007669"/>
    <property type="project" value="UniProtKB-KW"/>
</dbReference>
<feature type="region of interest" description="Disordered" evidence="2">
    <location>
        <begin position="1"/>
        <end position="29"/>
    </location>
</feature>
<dbReference type="EMBL" id="KI913133">
    <property type="protein sequence ID" value="ETV77288.1"/>
    <property type="molecule type" value="Genomic_DNA"/>
</dbReference>
<evidence type="ECO:0000256" key="1">
    <source>
        <dbReference type="PROSITE-ProRule" id="PRU00288"/>
    </source>
</evidence>
<dbReference type="Gene3D" id="1.10.220.150">
    <property type="entry name" value="Arf GTPase activating protein"/>
    <property type="match status" value="1"/>
</dbReference>
<keyword evidence="1" id="KW-0862">Zinc</keyword>
<dbReference type="SUPFAM" id="SSF49562">
    <property type="entry name" value="C2 domain (Calcium/lipid-binding domain, CaLB)"/>
    <property type="match status" value="1"/>
</dbReference>
<evidence type="ECO:0000256" key="2">
    <source>
        <dbReference type="SAM" id="MobiDB-lite"/>
    </source>
</evidence>
<dbReference type="PANTHER" id="PTHR46220">
    <property type="entry name" value="ADP-RIBOSYLATION FACTOR GTPASE-ACTIVATING PROTEIN AGD12"/>
    <property type="match status" value="1"/>
</dbReference>
<dbReference type="OrthoDB" id="10266696at2759"/>
<dbReference type="GeneID" id="20810732"/>
<dbReference type="CDD" id="cd08204">
    <property type="entry name" value="ArfGap"/>
    <property type="match status" value="1"/>
</dbReference>
<dbReference type="AlphaFoldDB" id="W4GE94"/>
<dbReference type="PANTHER" id="PTHR46220:SF1">
    <property type="entry name" value="ADP-RIBOSYLATION FACTOR GTPASE-ACTIVATING PROTEIN AGD12"/>
    <property type="match status" value="1"/>
</dbReference>
<proteinExistence type="predicted"/>
<protein>
    <recommendedName>
        <fullName evidence="6">Arf-GAP domain-containing protein</fullName>
    </recommendedName>
</protein>
<dbReference type="InterPro" id="IPR000008">
    <property type="entry name" value="C2_dom"/>
</dbReference>
<feature type="domain" description="Arf-GAP" evidence="4">
    <location>
        <begin position="67"/>
        <end position="191"/>
    </location>
</feature>
<organism evidence="5">
    <name type="scientific">Aphanomyces astaci</name>
    <name type="common">Crayfish plague agent</name>
    <dbReference type="NCBI Taxonomy" id="112090"/>
    <lineage>
        <taxon>Eukaryota</taxon>
        <taxon>Sar</taxon>
        <taxon>Stramenopiles</taxon>
        <taxon>Oomycota</taxon>
        <taxon>Saprolegniomycetes</taxon>
        <taxon>Saprolegniales</taxon>
        <taxon>Verrucalvaceae</taxon>
        <taxon>Aphanomyces</taxon>
    </lineage>
</organism>
<reference evidence="5" key="1">
    <citation type="submission" date="2013-12" db="EMBL/GenBank/DDBJ databases">
        <title>The Genome Sequence of Aphanomyces astaci APO3.</title>
        <authorList>
            <consortium name="The Broad Institute Genomics Platform"/>
            <person name="Russ C."/>
            <person name="Tyler B."/>
            <person name="van West P."/>
            <person name="Dieguez-Uribeondo J."/>
            <person name="Young S.K."/>
            <person name="Zeng Q."/>
            <person name="Gargeya S."/>
            <person name="Fitzgerald M."/>
            <person name="Abouelleil A."/>
            <person name="Alvarado L."/>
            <person name="Chapman S.B."/>
            <person name="Gainer-Dewar J."/>
            <person name="Goldberg J."/>
            <person name="Griggs A."/>
            <person name="Gujja S."/>
            <person name="Hansen M."/>
            <person name="Howarth C."/>
            <person name="Imamovic A."/>
            <person name="Ireland A."/>
            <person name="Larimer J."/>
            <person name="McCowan C."/>
            <person name="Murphy C."/>
            <person name="Pearson M."/>
            <person name="Poon T.W."/>
            <person name="Priest M."/>
            <person name="Roberts A."/>
            <person name="Saif S."/>
            <person name="Shea T."/>
            <person name="Sykes S."/>
            <person name="Wortman J."/>
            <person name="Nusbaum C."/>
            <person name="Birren B."/>
        </authorList>
    </citation>
    <scope>NUCLEOTIDE SEQUENCE [LARGE SCALE GENOMIC DNA]</scope>
    <source>
        <strain evidence="5">APO3</strain>
    </source>
</reference>
<dbReference type="RefSeq" id="XP_009833075.1">
    <property type="nucleotide sequence ID" value="XM_009834773.1"/>
</dbReference>
<dbReference type="PRINTS" id="PR00405">
    <property type="entry name" value="REVINTRACTNG"/>
</dbReference>